<dbReference type="Gene3D" id="3.60.10.10">
    <property type="entry name" value="Endonuclease/exonuclease/phosphatase"/>
    <property type="match status" value="1"/>
</dbReference>
<keyword evidence="1" id="KW-0732">Signal</keyword>
<dbReference type="SUPFAM" id="SSF56219">
    <property type="entry name" value="DNase I-like"/>
    <property type="match status" value="1"/>
</dbReference>
<dbReference type="InterPro" id="IPR050410">
    <property type="entry name" value="CCR4/nocturin_mRNA_transcr"/>
</dbReference>
<dbReference type="CDD" id="cd09083">
    <property type="entry name" value="EEP-1"/>
    <property type="match status" value="1"/>
</dbReference>
<proteinExistence type="predicted"/>
<dbReference type="Pfam" id="PF03372">
    <property type="entry name" value="Exo_endo_phos"/>
    <property type="match status" value="1"/>
</dbReference>
<feature type="domain" description="Endonuclease/exonuclease/phosphatase" evidence="2">
    <location>
        <begin position="25"/>
        <end position="268"/>
    </location>
</feature>
<organism evidence="3 4">
    <name type="scientific">Alistipes finegoldii</name>
    <dbReference type="NCBI Taxonomy" id="214856"/>
    <lineage>
        <taxon>Bacteria</taxon>
        <taxon>Pseudomonadati</taxon>
        <taxon>Bacteroidota</taxon>
        <taxon>Bacteroidia</taxon>
        <taxon>Bacteroidales</taxon>
        <taxon>Rikenellaceae</taxon>
        <taxon>Alistipes</taxon>
    </lineage>
</organism>
<evidence type="ECO:0000313" key="3">
    <source>
        <dbReference type="EMBL" id="GKI17297.1"/>
    </source>
</evidence>
<dbReference type="AlphaFoldDB" id="A0AA37KJY3"/>
<dbReference type="PROSITE" id="PS51257">
    <property type="entry name" value="PROKAR_LIPOPROTEIN"/>
    <property type="match status" value="1"/>
</dbReference>
<dbReference type="InterPro" id="IPR005135">
    <property type="entry name" value="Endo/exonuclease/phosphatase"/>
</dbReference>
<dbReference type="GO" id="GO:0000175">
    <property type="term" value="F:3'-5'-RNA exonuclease activity"/>
    <property type="evidence" value="ECO:0007669"/>
    <property type="project" value="TreeGrafter"/>
</dbReference>
<sequence length="279" mass="30775">MKRLIYLLAAVAFTACGSATSLSVMTFNMRYDNPEDGQNNWRFRRERIAGVIKAQEVDVLGTQELLSNQFNDLSGLLTGYQGVGVGRLDGAESGEYCAVFFRKDRFTLLDSGTFWLSETPEVVGSLGWDGACERIATWVVLRDRDGRELFFIDTHLDHVGQVARDEGVSLLMKRIETLSGGRPVILTGDFNSEPGSSVVAHVQKDGVLRDAKAIAAQRSGTDWSFSDFGQIPEAERPLLDYIFVSGDFEAVRYEVLPDTFDGGYVSDHAPVMAVVKIAK</sequence>
<gene>
    <name evidence="3" type="ORF">CE91St16_02050</name>
</gene>
<comment type="caution">
    <text evidence="3">The sequence shown here is derived from an EMBL/GenBank/DDBJ whole genome shotgun (WGS) entry which is preliminary data.</text>
</comment>
<dbReference type="PANTHER" id="PTHR12121:SF36">
    <property type="entry name" value="ENDONUCLEASE_EXONUCLEASE_PHOSPHATASE DOMAIN-CONTAINING PROTEIN"/>
    <property type="match status" value="1"/>
</dbReference>
<dbReference type="EMBL" id="BQOL01000001">
    <property type="protein sequence ID" value="GKI17297.1"/>
    <property type="molecule type" value="Genomic_DNA"/>
</dbReference>
<dbReference type="PANTHER" id="PTHR12121">
    <property type="entry name" value="CARBON CATABOLITE REPRESSOR PROTEIN 4"/>
    <property type="match status" value="1"/>
</dbReference>
<dbReference type="GO" id="GO:0004519">
    <property type="term" value="F:endonuclease activity"/>
    <property type="evidence" value="ECO:0007669"/>
    <property type="project" value="UniProtKB-KW"/>
</dbReference>
<evidence type="ECO:0000313" key="4">
    <source>
        <dbReference type="Proteomes" id="UP001055105"/>
    </source>
</evidence>
<dbReference type="RefSeq" id="WP_244075893.1">
    <property type="nucleotide sequence ID" value="NZ_AP025581.1"/>
</dbReference>
<feature type="chain" id="PRO_5041383724" evidence="1">
    <location>
        <begin position="22"/>
        <end position="279"/>
    </location>
</feature>
<accession>A0AA37KJY3</accession>
<dbReference type="InterPro" id="IPR036691">
    <property type="entry name" value="Endo/exonu/phosph_ase_sf"/>
</dbReference>
<reference evidence="3" key="1">
    <citation type="submission" date="2022-01" db="EMBL/GenBank/DDBJ databases">
        <title>Novel bile acid biosynthetic pathways are enriched in the microbiome of centenarians.</title>
        <authorList>
            <person name="Sato Y."/>
            <person name="Atarashi K."/>
            <person name="Plichta R.D."/>
            <person name="Arai Y."/>
            <person name="Sasajima S."/>
            <person name="Kearney M.S."/>
            <person name="Suda W."/>
            <person name="Takeshita K."/>
            <person name="Sasaki T."/>
            <person name="Okamoto S."/>
            <person name="Skelly N.A."/>
            <person name="Okamura Y."/>
            <person name="Vlamakis H."/>
            <person name="Li Y."/>
            <person name="Tanoue T."/>
            <person name="Takei H."/>
            <person name="Nittono H."/>
            <person name="Narushima S."/>
            <person name="Irie J."/>
            <person name="Itoh H."/>
            <person name="Moriya K."/>
            <person name="Sugiura Y."/>
            <person name="Suematsu M."/>
            <person name="Moritoki N."/>
            <person name="Shibata S."/>
            <person name="Littman R.D."/>
            <person name="Fischbach A.M."/>
            <person name="Uwamino Y."/>
            <person name="Inoue T."/>
            <person name="Honda A."/>
            <person name="Hattori M."/>
            <person name="Murai T."/>
            <person name="Xavier J.R."/>
            <person name="Hirose N."/>
            <person name="Honda K."/>
        </authorList>
    </citation>
    <scope>NUCLEOTIDE SEQUENCE</scope>
    <source>
        <strain evidence="3">CE91-St16</strain>
    </source>
</reference>
<keyword evidence="3" id="KW-0540">Nuclease</keyword>
<evidence type="ECO:0000256" key="1">
    <source>
        <dbReference type="SAM" id="SignalP"/>
    </source>
</evidence>
<keyword evidence="3" id="KW-0378">Hydrolase</keyword>
<dbReference type="Proteomes" id="UP001055105">
    <property type="component" value="Unassembled WGS sequence"/>
</dbReference>
<evidence type="ECO:0000259" key="2">
    <source>
        <dbReference type="Pfam" id="PF03372"/>
    </source>
</evidence>
<keyword evidence="3" id="KW-0255">Endonuclease</keyword>
<protein>
    <submittedName>
        <fullName evidence="3">Endonuclease</fullName>
    </submittedName>
</protein>
<name>A0AA37KJY3_9BACT</name>
<feature type="signal peptide" evidence="1">
    <location>
        <begin position="1"/>
        <end position="21"/>
    </location>
</feature>